<organism evidence="1 2">
    <name type="scientific">Rhabdobacter roseus</name>
    <dbReference type="NCBI Taxonomy" id="1655419"/>
    <lineage>
        <taxon>Bacteria</taxon>
        <taxon>Pseudomonadati</taxon>
        <taxon>Bacteroidota</taxon>
        <taxon>Cytophagia</taxon>
        <taxon>Cytophagales</taxon>
        <taxon>Cytophagaceae</taxon>
        <taxon>Rhabdobacter</taxon>
    </lineage>
</organism>
<keyword evidence="2" id="KW-1185">Reference proteome</keyword>
<dbReference type="Proteomes" id="UP000557307">
    <property type="component" value="Unassembled WGS sequence"/>
</dbReference>
<evidence type="ECO:0000313" key="2">
    <source>
        <dbReference type="Proteomes" id="UP000557307"/>
    </source>
</evidence>
<dbReference type="RefSeq" id="WP_184174830.1">
    <property type="nucleotide sequence ID" value="NZ_JACHGF010000004.1"/>
</dbReference>
<evidence type="ECO:0000313" key="1">
    <source>
        <dbReference type="EMBL" id="MBB5284879.1"/>
    </source>
</evidence>
<reference evidence="1 2" key="1">
    <citation type="submission" date="2020-08" db="EMBL/GenBank/DDBJ databases">
        <title>Genomic Encyclopedia of Type Strains, Phase IV (KMG-IV): sequencing the most valuable type-strain genomes for metagenomic binning, comparative biology and taxonomic classification.</title>
        <authorList>
            <person name="Goeker M."/>
        </authorList>
    </citation>
    <scope>NUCLEOTIDE SEQUENCE [LARGE SCALE GENOMIC DNA]</scope>
    <source>
        <strain evidence="1 2">DSM 105074</strain>
    </source>
</reference>
<dbReference type="InterPro" id="IPR014710">
    <property type="entry name" value="RmlC-like_jellyroll"/>
</dbReference>
<accession>A0A840TZ22</accession>
<sequence>MAERYLILYSEQARWLRATSAEERFRQFITKYPELYEKVPLKHIASYLGMAPETVSRILKKKN</sequence>
<name>A0A840TZ22_9BACT</name>
<dbReference type="EMBL" id="JACHGF010000004">
    <property type="protein sequence ID" value="MBB5284879.1"/>
    <property type="molecule type" value="Genomic_DNA"/>
</dbReference>
<gene>
    <name evidence="1" type="ORF">HNQ92_003027</name>
</gene>
<dbReference type="AlphaFoldDB" id="A0A840TZ22"/>
<dbReference type="Gene3D" id="2.60.120.10">
    <property type="entry name" value="Jelly Rolls"/>
    <property type="match status" value="1"/>
</dbReference>
<proteinExistence type="predicted"/>
<comment type="caution">
    <text evidence="1">The sequence shown here is derived from an EMBL/GenBank/DDBJ whole genome shotgun (WGS) entry which is preliminary data.</text>
</comment>
<protein>
    <submittedName>
        <fullName evidence="1">CRP-like cAMP-binding protein</fullName>
    </submittedName>
</protein>